<gene>
    <name evidence="3" type="ORF">EDC61_12611</name>
</gene>
<name>A0A4R3JPQ3_9PROT</name>
<proteinExistence type="predicted"/>
<protein>
    <submittedName>
        <fullName evidence="3">Uncharacterized protein DUF3365</fullName>
    </submittedName>
</protein>
<organism evidence="3 4">
    <name type="scientific">Sulfuritortus calidifontis</name>
    <dbReference type="NCBI Taxonomy" id="1914471"/>
    <lineage>
        <taxon>Bacteria</taxon>
        <taxon>Pseudomonadati</taxon>
        <taxon>Pseudomonadota</taxon>
        <taxon>Betaproteobacteria</taxon>
        <taxon>Nitrosomonadales</taxon>
        <taxon>Thiobacillaceae</taxon>
        <taxon>Sulfuritortus</taxon>
    </lineage>
</organism>
<accession>A0A4R3JPQ3</accession>
<dbReference type="RefSeq" id="WP_126460452.1">
    <property type="nucleotide sequence ID" value="NZ_AP018721.1"/>
</dbReference>
<sequence>MQRHITLSTLAASLILAGHVQAAEAPAEPAAVPRQAVGALIKTLVGELKKDIDSVGAEGAITVCKDKAPKIAGEIARQHNVQIKRVTFKNRNPERSTPDEWETKALRELEKRLAEGASPASLEYTEVVDTPQGKTVRYMKGLVVQELCMTCHGTPDTIPAGVKAKLQQEYPNDKATGYLPNQFRGGVSIKQLL</sequence>
<dbReference type="Proteomes" id="UP000295135">
    <property type="component" value="Unassembled WGS sequence"/>
</dbReference>
<dbReference type="EMBL" id="SLZY01000026">
    <property type="protein sequence ID" value="TCS68558.1"/>
    <property type="molecule type" value="Genomic_DNA"/>
</dbReference>
<evidence type="ECO:0000313" key="3">
    <source>
        <dbReference type="EMBL" id="TCS68558.1"/>
    </source>
</evidence>
<dbReference type="Pfam" id="PF11845">
    <property type="entry name" value="Tll0287-like"/>
    <property type="match status" value="1"/>
</dbReference>
<reference evidence="3 4" key="1">
    <citation type="submission" date="2019-03" db="EMBL/GenBank/DDBJ databases">
        <title>Genomic Encyclopedia of Type Strains, Phase IV (KMG-IV): sequencing the most valuable type-strain genomes for metagenomic binning, comparative biology and taxonomic classification.</title>
        <authorList>
            <person name="Goeker M."/>
        </authorList>
    </citation>
    <scope>NUCLEOTIDE SEQUENCE [LARGE SCALE GENOMIC DNA]</scope>
    <source>
        <strain evidence="3 4">DSM 103923</strain>
    </source>
</reference>
<feature type="signal peptide" evidence="1">
    <location>
        <begin position="1"/>
        <end position="22"/>
    </location>
</feature>
<evidence type="ECO:0000259" key="2">
    <source>
        <dbReference type="Pfam" id="PF11845"/>
    </source>
</evidence>
<evidence type="ECO:0000256" key="1">
    <source>
        <dbReference type="SAM" id="SignalP"/>
    </source>
</evidence>
<dbReference type="OrthoDB" id="9797588at2"/>
<keyword evidence="1" id="KW-0732">Signal</keyword>
<dbReference type="InterPro" id="IPR021796">
    <property type="entry name" value="Tll0287-like_dom"/>
</dbReference>
<keyword evidence="4" id="KW-1185">Reference proteome</keyword>
<feature type="chain" id="PRO_5020457111" evidence="1">
    <location>
        <begin position="23"/>
        <end position="193"/>
    </location>
</feature>
<evidence type="ECO:0000313" key="4">
    <source>
        <dbReference type="Proteomes" id="UP000295135"/>
    </source>
</evidence>
<comment type="caution">
    <text evidence="3">The sequence shown here is derived from an EMBL/GenBank/DDBJ whole genome shotgun (WGS) entry which is preliminary data.</text>
</comment>
<dbReference type="AlphaFoldDB" id="A0A4R3JPQ3"/>
<feature type="domain" description="Tll0287-like" evidence="2">
    <location>
        <begin position="52"/>
        <end position="190"/>
    </location>
</feature>